<proteinExistence type="predicted"/>
<evidence type="ECO:0000313" key="2">
    <source>
        <dbReference type="EMBL" id="KAJ8865958.1"/>
    </source>
</evidence>
<feature type="region of interest" description="Disordered" evidence="1">
    <location>
        <begin position="27"/>
        <end position="56"/>
    </location>
</feature>
<feature type="compositionally biased region" description="Basic and acidic residues" evidence="1">
    <location>
        <begin position="320"/>
        <end position="331"/>
    </location>
</feature>
<feature type="region of interest" description="Disordered" evidence="1">
    <location>
        <begin position="312"/>
        <end position="334"/>
    </location>
</feature>
<protein>
    <submittedName>
        <fullName evidence="2">Uncharacterized protein</fullName>
    </submittedName>
</protein>
<evidence type="ECO:0000256" key="1">
    <source>
        <dbReference type="SAM" id="MobiDB-lite"/>
    </source>
</evidence>
<reference evidence="2 3" key="1">
    <citation type="submission" date="2023-02" db="EMBL/GenBank/DDBJ databases">
        <title>LHISI_Scaffold_Assembly.</title>
        <authorList>
            <person name="Stuart O.P."/>
            <person name="Cleave R."/>
            <person name="Magrath M.J.L."/>
            <person name="Mikheyev A.S."/>
        </authorList>
    </citation>
    <scope>NUCLEOTIDE SEQUENCE [LARGE SCALE GENOMIC DNA]</scope>
    <source>
        <strain evidence="2">Daus_M_001</strain>
        <tissue evidence="2">Leg muscle</tissue>
    </source>
</reference>
<feature type="compositionally biased region" description="Polar residues" evidence="1">
    <location>
        <begin position="799"/>
        <end position="811"/>
    </location>
</feature>
<accession>A0ABQ9G0E3</accession>
<feature type="region of interest" description="Disordered" evidence="1">
    <location>
        <begin position="152"/>
        <end position="171"/>
    </location>
</feature>
<feature type="compositionally biased region" description="Polar residues" evidence="1">
    <location>
        <begin position="37"/>
        <end position="47"/>
    </location>
</feature>
<organism evidence="2 3">
    <name type="scientific">Dryococelus australis</name>
    <dbReference type="NCBI Taxonomy" id="614101"/>
    <lineage>
        <taxon>Eukaryota</taxon>
        <taxon>Metazoa</taxon>
        <taxon>Ecdysozoa</taxon>
        <taxon>Arthropoda</taxon>
        <taxon>Hexapoda</taxon>
        <taxon>Insecta</taxon>
        <taxon>Pterygota</taxon>
        <taxon>Neoptera</taxon>
        <taxon>Polyneoptera</taxon>
        <taxon>Phasmatodea</taxon>
        <taxon>Verophasmatodea</taxon>
        <taxon>Anareolatae</taxon>
        <taxon>Phasmatidae</taxon>
        <taxon>Eurycanthinae</taxon>
        <taxon>Dryococelus</taxon>
    </lineage>
</organism>
<evidence type="ECO:0000313" key="3">
    <source>
        <dbReference type="Proteomes" id="UP001159363"/>
    </source>
</evidence>
<keyword evidence="3" id="KW-1185">Reference proteome</keyword>
<dbReference type="Proteomes" id="UP001159363">
    <property type="component" value="Chromosome 16"/>
</dbReference>
<name>A0ABQ9G0E3_9NEOP</name>
<feature type="region of interest" description="Disordered" evidence="1">
    <location>
        <begin position="786"/>
        <end position="854"/>
    </location>
</feature>
<gene>
    <name evidence="2" type="ORF">PR048_033482</name>
</gene>
<sequence>MPRAPGVLVPKTFLRDLYTSRLLPGRSGGRRRGCDASQVSAADNHSTVDPGGRATTKRRAGLLSPAIFGRQVMLRISWRIVRRKPPSRRAVKVVGAHSGSICHVRAFMLDKVRHLRGVHNLQSPPTATATFYFLSSPHAFPRCATPGGGASCGGAATNRPSPGLTGFYSRRGRRPDFRMRESCPKMPLVGGFSRGSPVSPRPFIPTPVRTHLASPLIGSQDLNVKSPPHTHRRACGINAAGWYYNLEGGEKAIETTPLTRCNYTNQYCVAPQWTAITADTRRGTQRKRLWMSFWDISAHAASMRVQSASVVAVAGQSSNHEPERERERSGERAGQGSIIVGRCELYAVAHYTSGTGPQAGSEQQQTTPTPRCNGCWSAGGTGIAWPPHAATPDARPVWWCMVQDGKVCSTAPPDKLAAPLSYPALRVSPMWGHSGASSASQAPRMSLSKEATNAIPQHVLARAFHNFWRRLHTFLEVNGGHFQHILQPMSRQSQSRVLQAPSRIVGFTRRFHTLSSIQATNTSLAVVPQSPVVVHTQFRSRTLGQTASIKDCLPLSCGNALAEKQFNVGARRLSGRSQRDRSSSSVVYAWTPASSRLFRRRVCRDNDTWLASDLSEAAVTFSTSTLPSAGFKLRTRHGTNYQTCLQCAGVAVAERLACSTPTSRLGIAPDGCRWSAGFLGDLPFPPPSHSGAAPFSLYFTLIGSQDLDVKIHPNLSTRIAAFTYGTFSGYPGNSGACLQLFCAFEASKRVSFKVDSCSLNTRLVASKCKALQLACCLSVRRRRKERRRKREIPEKTRRPTASSGTIPTCENQGVARPGIKPGSSWWEASTLTAQAPWPPNEGGGGEGEKTNLIP</sequence>
<dbReference type="EMBL" id="JARBHB010000017">
    <property type="protein sequence ID" value="KAJ8865958.1"/>
    <property type="molecule type" value="Genomic_DNA"/>
</dbReference>
<comment type="caution">
    <text evidence="2">The sequence shown here is derived from an EMBL/GenBank/DDBJ whole genome shotgun (WGS) entry which is preliminary data.</text>
</comment>